<feature type="domain" description="DUF7795" evidence="1">
    <location>
        <begin position="5"/>
        <end position="124"/>
    </location>
</feature>
<gene>
    <name evidence="2" type="ORF">CSSPJE1EN1_LOCUS12364</name>
</gene>
<dbReference type="PANTHER" id="PTHR35305">
    <property type="entry name" value="FAD-BINDING PROTEIN"/>
    <property type="match status" value="1"/>
</dbReference>
<name>A0ABP0WJ29_9BRYO</name>
<dbReference type="Pfam" id="PF25071">
    <property type="entry name" value="DUF7795"/>
    <property type="match status" value="1"/>
</dbReference>
<dbReference type="PANTHER" id="PTHR35305:SF2">
    <property type="entry name" value="FAD-BINDING PROTEIN"/>
    <property type="match status" value="1"/>
</dbReference>
<dbReference type="InterPro" id="IPR056697">
    <property type="entry name" value="DUF7795"/>
</dbReference>
<dbReference type="Proteomes" id="UP001497444">
    <property type="component" value="Chromosome 19"/>
</dbReference>
<dbReference type="EMBL" id="OZ020114">
    <property type="protein sequence ID" value="CAK9266886.1"/>
    <property type="molecule type" value="Genomic_DNA"/>
</dbReference>
<keyword evidence="3" id="KW-1185">Reference proteome</keyword>
<evidence type="ECO:0000313" key="3">
    <source>
        <dbReference type="Proteomes" id="UP001497444"/>
    </source>
</evidence>
<organism evidence="2 3">
    <name type="scientific">Sphagnum jensenii</name>
    <dbReference type="NCBI Taxonomy" id="128206"/>
    <lineage>
        <taxon>Eukaryota</taxon>
        <taxon>Viridiplantae</taxon>
        <taxon>Streptophyta</taxon>
        <taxon>Embryophyta</taxon>
        <taxon>Bryophyta</taxon>
        <taxon>Sphagnophytina</taxon>
        <taxon>Sphagnopsida</taxon>
        <taxon>Sphagnales</taxon>
        <taxon>Sphagnaceae</taxon>
        <taxon>Sphagnum</taxon>
    </lineage>
</organism>
<protein>
    <recommendedName>
        <fullName evidence="1">DUF7795 domain-containing protein</fullName>
    </recommendedName>
</protein>
<proteinExistence type="predicted"/>
<sequence length="229" mass="25447">MDSSPSIAQIFHLFISRFLDLEDLQKLSSQMLIGFQQALEEFQRPPLHETSALLAQVMASAPSERLDNYKDMGCHHAHSDRSVVIKSSITFIGLCKTAVLLISAGGIMEEMQGLMEQASAVMQEDLNSQLESVSLMGADMCLEDSQPTQEVKVTSTTVKVSGLFTSDYVTMMAAIFSMLEQDVHMQEQIIGALGLDLSSEVLQNYCMMWTLRPFVDETVVDKALSWIRP</sequence>
<accession>A0ABP0WJ29</accession>
<evidence type="ECO:0000259" key="1">
    <source>
        <dbReference type="Pfam" id="PF25071"/>
    </source>
</evidence>
<reference evidence="2" key="1">
    <citation type="submission" date="2024-02" db="EMBL/GenBank/DDBJ databases">
        <authorList>
            <consortium name="ELIXIR-Norway"/>
            <consortium name="Elixir Norway"/>
        </authorList>
    </citation>
    <scope>NUCLEOTIDE SEQUENCE</scope>
</reference>
<evidence type="ECO:0000313" key="2">
    <source>
        <dbReference type="EMBL" id="CAK9266886.1"/>
    </source>
</evidence>